<evidence type="ECO:0000259" key="1">
    <source>
        <dbReference type="PROSITE" id="PS51724"/>
    </source>
</evidence>
<dbReference type="Pfam" id="PF05036">
    <property type="entry name" value="SPOR"/>
    <property type="match status" value="1"/>
</dbReference>
<name>A0A1F7SK39_9BACT</name>
<dbReference type="SUPFAM" id="SSF110997">
    <property type="entry name" value="Sporulation related repeat"/>
    <property type="match status" value="1"/>
</dbReference>
<organism evidence="2 3">
    <name type="scientific">Candidatus Schekmanbacteria bacterium RIFCSPLOWO2_12_FULL_38_15</name>
    <dbReference type="NCBI Taxonomy" id="1817883"/>
    <lineage>
        <taxon>Bacteria</taxon>
        <taxon>Candidatus Schekmaniibacteriota</taxon>
    </lineage>
</organism>
<proteinExistence type="predicted"/>
<evidence type="ECO:0000313" key="2">
    <source>
        <dbReference type="EMBL" id="OGL54146.1"/>
    </source>
</evidence>
<dbReference type="AlphaFoldDB" id="A0A1F7SK39"/>
<reference evidence="2 3" key="1">
    <citation type="journal article" date="2016" name="Nat. Commun.">
        <title>Thousands of microbial genomes shed light on interconnected biogeochemical processes in an aquifer system.</title>
        <authorList>
            <person name="Anantharaman K."/>
            <person name="Brown C.T."/>
            <person name="Hug L.A."/>
            <person name="Sharon I."/>
            <person name="Castelle C.J."/>
            <person name="Probst A.J."/>
            <person name="Thomas B.C."/>
            <person name="Singh A."/>
            <person name="Wilkins M.J."/>
            <person name="Karaoz U."/>
            <person name="Brodie E.L."/>
            <person name="Williams K.H."/>
            <person name="Hubbard S.S."/>
            <person name="Banfield J.F."/>
        </authorList>
    </citation>
    <scope>NUCLEOTIDE SEQUENCE [LARGE SCALE GENOMIC DNA]</scope>
</reference>
<dbReference type="EMBL" id="MGDI01000016">
    <property type="protein sequence ID" value="OGL54146.1"/>
    <property type="molecule type" value="Genomic_DNA"/>
</dbReference>
<gene>
    <name evidence="2" type="ORF">A3G31_05115</name>
</gene>
<accession>A0A1F7SK39</accession>
<sequence>MKESCYSIKVSAFTVEKFANSQYESLKKKGYDAYIEKEGGFAKKKTYTVMVGKFKTYKDTEKIAEIIREKERLRAEVVFKE</sequence>
<feature type="domain" description="SPOR" evidence="1">
    <location>
        <begin position="1"/>
        <end position="80"/>
    </location>
</feature>
<dbReference type="Gene3D" id="3.30.70.1070">
    <property type="entry name" value="Sporulation related repeat"/>
    <property type="match status" value="1"/>
</dbReference>
<dbReference type="Proteomes" id="UP000178082">
    <property type="component" value="Unassembled WGS sequence"/>
</dbReference>
<dbReference type="InterPro" id="IPR036680">
    <property type="entry name" value="SPOR-like_sf"/>
</dbReference>
<dbReference type="GO" id="GO:0042834">
    <property type="term" value="F:peptidoglycan binding"/>
    <property type="evidence" value="ECO:0007669"/>
    <property type="project" value="InterPro"/>
</dbReference>
<comment type="caution">
    <text evidence="2">The sequence shown here is derived from an EMBL/GenBank/DDBJ whole genome shotgun (WGS) entry which is preliminary data.</text>
</comment>
<evidence type="ECO:0000313" key="3">
    <source>
        <dbReference type="Proteomes" id="UP000178082"/>
    </source>
</evidence>
<dbReference type="PROSITE" id="PS51724">
    <property type="entry name" value="SPOR"/>
    <property type="match status" value="1"/>
</dbReference>
<protein>
    <recommendedName>
        <fullName evidence="1">SPOR domain-containing protein</fullName>
    </recommendedName>
</protein>
<dbReference type="InterPro" id="IPR007730">
    <property type="entry name" value="SPOR-like_dom"/>
</dbReference>